<name>A0A7I4XRC5_HAECO</name>
<comment type="pathway">
    <text evidence="2">Glycolipid biosynthesis; glycosylphosphatidylinositol-anchor biosynthesis.</text>
</comment>
<dbReference type="PANTHER" id="PTHR13121:SF0">
    <property type="entry name" value="PHOSPHATIDYLINOSITOL GLYCAN ANCHOR BIOSYNTHESIS CLASS U PROTEIN"/>
    <property type="match status" value="1"/>
</dbReference>
<dbReference type="OrthoDB" id="549017at2759"/>
<dbReference type="GO" id="GO:0006506">
    <property type="term" value="P:GPI anchor biosynthetic process"/>
    <property type="evidence" value="ECO:0007669"/>
    <property type="project" value="UniProtKB-UniPathway"/>
</dbReference>
<organism evidence="11 12">
    <name type="scientific">Haemonchus contortus</name>
    <name type="common">Barber pole worm</name>
    <dbReference type="NCBI Taxonomy" id="6289"/>
    <lineage>
        <taxon>Eukaryota</taxon>
        <taxon>Metazoa</taxon>
        <taxon>Ecdysozoa</taxon>
        <taxon>Nematoda</taxon>
        <taxon>Chromadorea</taxon>
        <taxon>Rhabditida</taxon>
        <taxon>Rhabditina</taxon>
        <taxon>Rhabditomorpha</taxon>
        <taxon>Strongyloidea</taxon>
        <taxon>Trichostrongylidae</taxon>
        <taxon>Haemonchus</taxon>
    </lineage>
</organism>
<keyword evidence="8 10" id="KW-0472">Membrane</keyword>
<comment type="similarity">
    <text evidence="3">Belongs to the PIGU family.</text>
</comment>
<evidence type="ECO:0000256" key="5">
    <source>
        <dbReference type="ARBA" id="ARBA00022692"/>
    </source>
</evidence>
<evidence type="ECO:0000256" key="6">
    <source>
        <dbReference type="ARBA" id="ARBA00022824"/>
    </source>
</evidence>
<evidence type="ECO:0000313" key="12">
    <source>
        <dbReference type="WBParaSite" id="HCON_00000720-00002"/>
    </source>
</evidence>
<feature type="transmembrane region" description="Helical" evidence="10">
    <location>
        <begin position="318"/>
        <end position="338"/>
    </location>
</feature>
<evidence type="ECO:0000256" key="4">
    <source>
        <dbReference type="ARBA" id="ARBA00022502"/>
    </source>
</evidence>
<dbReference type="PANTHER" id="PTHR13121">
    <property type="entry name" value="GPI TRANSAMIDASE COMPONENT PIG-U"/>
    <property type="match status" value="1"/>
</dbReference>
<dbReference type="WBParaSite" id="HCON_00000720-00002">
    <property type="protein sequence ID" value="HCON_00000720-00002"/>
    <property type="gene ID" value="HCON_00000720"/>
</dbReference>
<keyword evidence="4" id="KW-0337">GPI-anchor biosynthesis</keyword>
<evidence type="ECO:0000313" key="11">
    <source>
        <dbReference type="Proteomes" id="UP000025227"/>
    </source>
</evidence>
<keyword evidence="7 10" id="KW-1133">Transmembrane helix</keyword>
<dbReference type="Pfam" id="PF06728">
    <property type="entry name" value="PIG-U"/>
    <property type="match status" value="1"/>
</dbReference>
<dbReference type="OMA" id="LWYLWIV"/>
<keyword evidence="6" id="KW-0256">Endoplasmic reticulum</keyword>
<feature type="transmembrane region" description="Helical" evidence="10">
    <location>
        <begin position="232"/>
        <end position="252"/>
    </location>
</feature>
<feature type="compositionally biased region" description="Polar residues" evidence="9">
    <location>
        <begin position="9"/>
        <end position="27"/>
    </location>
</feature>
<feature type="transmembrane region" description="Helical" evidence="10">
    <location>
        <begin position="359"/>
        <end position="380"/>
    </location>
</feature>
<keyword evidence="5 10" id="KW-0812">Transmembrane</keyword>
<evidence type="ECO:0000256" key="3">
    <source>
        <dbReference type="ARBA" id="ARBA00010026"/>
    </source>
</evidence>
<evidence type="ECO:0000256" key="7">
    <source>
        <dbReference type="ARBA" id="ARBA00022989"/>
    </source>
</evidence>
<feature type="transmembrane region" description="Helical" evidence="10">
    <location>
        <begin position="392"/>
        <end position="416"/>
    </location>
</feature>
<dbReference type="UniPathway" id="UPA00196"/>
<feature type="region of interest" description="Disordered" evidence="9">
    <location>
        <begin position="1"/>
        <end position="27"/>
    </location>
</feature>
<dbReference type="GO" id="GO:0016255">
    <property type="term" value="P:attachment of GPI anchor to protein"/>
    <property type="evidence" value="ECO:0007669"/>
    <property type="project" value="InterPro"/>
</dbReference>
<protein>
    <submittedName>
        <fullName evidence="12">GPI transamidase subunit PIG-U</fullName>
    </submittedName>
</protein>
<evidence type="ECO:0000256" key="1">
    <source>
        <dbReference type="ARBA" id="ARBA00004477"/>
    </source>
</evidence>
<feature type="transmembrane region" description="Helical" evidence="10">
    <location>
        <begin position="293"/>
        <end position="312"/>
    </location>
</feature>
<accession>A0A7I4XRC5</accession>
<keyword evidence="11" id="KW-1185">Reference proteome</keyword>
<evidence type="ECO:0000256" key="2">
    <source>
        <dbReference type="ARBA" id="ARBA00004687"/>
    </source>
</evidence>
<dbReference type="Proteomes" id="UP000025227">
    <property type="component" value="Unplaced"/>
</dbReference>
<evidence type="ECO:0000256" key="10">
    <source>
        <dbReference type="SAM" id="Phobius"/>
    </source>
</evidence>
<feature type="transmembrane region" description="Helical" evidence="10">
    <location>
        <begin position="163"/>
        <end position="190"/>
    </location>
</feature>
<dbReference type="InterPro" id="IPR009600">
    <property type="entry name" value="PIG-U"/>
</dbReference>
<comment type="subcellular location">
    <subcellularLocation>
        <location evidence="1">Endoplasmic reticulum membrane</location>
        <topology evidence="1">Multi-pass membrane protein</topology>
    </subcellularLocation>
</comment>
<feature type="transmembrane region" description="Helical" evidence="10">
    <location>
        <begin position="196"/>
        <end position="223"/>
    </location>
</feature>
<proteinExistence type="inferred from homology"/>
<evidence type="ECO:0000256" key="8">
    <source>
        <dbReference type="ARBA" id="ARBA00023136"/>
    </source>
</evidence>
<sequence length="437" mass="49800">MQRRRKLTSDGSATTDMQNKNSNLHSKTAPLQSKLDGKLLQSVEASLVIGITLRVLCYIYMQPFLLKRAELTSPQVSYRRLQDGIAMYRDEISPYQGDLFHFQPLLLRLFSFVDLSEKTTFAMYVLFDSLTALLLSVSARLYAEENGSADSQHVLRTVFKCYFLNPIPVASVAVLSLSVIHNLIIAGIVYFFCSGLIVPCIMLLCVSASLSIYPIIIVAPILIRFPYLQERLLTIGGLLLGFVIMLITSWVSNHMNWDFIDDTYGFILRVDDLTPNVGLVWYFFTQVFEHFRTFYLMVFQINLLVYVIPLLLGLRKDAHLHLVISLLLVAVFSSYPTLNDASVYMALLPMLEKYRKYPRYTLTVAGTIVTCVILMPVMWHMWIVAGSGNANFYFAVTLIYNVAQVYIMIDLMFAYFRKEVGEISASLFTSKTNFILH</sequence>
<evidence type="ECO:0000256" key="9">
    <source>
        <dbReference type="SAM" id="MobiDB-lite"/>
    </source>
</evidence>
<reference evidence="12" key="1">
    <citation type="submission" date="2020-12" db="UniProtKB">
        <authorList>
            <consortium name="WormBaseParasite"/>
        </authorList>
    </citation>
    <scope>IDENTIFICATION</scope>
    <source>
        <strain evidence="12">MHco3</strain>
    </source>
</reference>
<dbReference type="GO" id="GO:0042765">
    <property type="term" value="C:GPI-anchor transamidase complex"/>
    <property type="evidence" value="ECO:0007669"/>
    <property type="project" value="InterPro"/>
</dbReference>
<dbReference type="AlphaFoldDB" id="A0A7I4XRC5"/>